<evidence type="ECO:0000256" key="1">
    <source>
        <dbReference type="ARBA" id="ARBA00004141"/>
    </source>
</evidence>
<dbReference type="Proteomes" id="UP000277294">
    <property type="component" value="Unassembled WGS sequence"/>
</dbReference>
<feature type="transmembrane region" description="Helical" evidence="5">
    <location>
        <begin position="361"/>
        <end position="380"/>
    </location>
</feature>
<keyword evidence="4 5" id="KW-0472">Membrane</keyword>
<dbReference type="EMBL" id="UWPJ01000040">
    <property type="protein sequence ID" value="VCU72490.1"/>
    <property type="molecule type" value="Genomic_DNA"/>
</dbReference>
<dbReference type="GO" id="GO:0016020">
    <property type="term" value="C:membrane"/>
    <property type="evidence" value="ECO:0007669"/>
    <property type="project" value="UniProtKB-SubCell"/>
</dbReference>
<feature type="transmembrane region" description="Helical" evidence="5">
    <location>
        <begin position="310"/>
        <end position="340"/>
    </location>
</feature>
<gene>
    <name evidence="6" type="ORF">PIGHUM_04589</name>
</gene>
<comment type="subcellular location">
    <subcellularLocation>
        <location evidence="1">Membrane</location>
        <topology evidence="1">Multi-pass membrane protein</topology>
    </subcellularLocation>
</comment>
<feature type="transmembrane region" description="Helical" evidence="5">
    <location>
        <begin position="452"/>
        <end position="470"/>
    </location>
</feature>
<feature type="transmembrane region" description="Helical" evidence="5">
    <location>
        <begin position="144"/>
        <end position="161"/>
    </location>
</feature>
<sequence>MKASSWRERLLGKARDPFSPDTRHSIALAAFLAWVGLGADGLSSSAYGPEEAFRALGSHTHLALFLAIATAVTVFVVALAYNQVIELFPTGGGGYRVSTALLGPTAGLVSGSALIVDYVLTIAISVASGTDALFSLLPADWQAFKLWTACAMVLLLIWLNLRGAKESIRVLLPIFVGFLVTHALLIGWGIFAHAEGLPLLIPDTLREVREFSQEAGWFFVLAVFLKAYSLGGGTYTGIEAVSNNVDRLAEPVVHTGKATMMLMAISLAFTAGGIILLYLLWNAAPVEGQTLNAVVFGNVLREMGFDGGSLFASLTLVLAFEAGLLFVAANTGFLGGPSVLSNMASDSWVPHRFRYLSNRLVTENGVLLMGLAAFAIMLLTGGDVSVLVVLYSINVFLTFSLSLAGLSRYWIRNRKKPLHKGHWRRRLALSLTGLAITSSILVITIVEKFFEGGWATLLITSVLIGACLWVRAHYREVRRRIALIDEIFADQAFGSDCSPPALDPYSPTAAFVVGSSRGGGLHALLWVQRMFPDHFKNFIFINARTVDAQVYGGAEAMEAMKLQATTSLKFFERFCNSYGMAATSRLAFGTDAVQTLEKQITELLQEYPNTIVFASKLVFKHENFITRLLHNQAITSLQRRMHVNGQQLMVLPMLID</sequence>
<proteinExistence type="predicted"/>
<evidence type="ECO:0000313" key="6">
    <source>
        <dbReference type="EMBL" id="VCU72490.1"/>
    </source>
</evidence>
<dbReference type="PANTHER" id="PTHR47704">
    <property type="entry name" value="POTASSIUM TRANSPORTER KIMA"/>
    <property type="match status" value="1"/>
</dbReference>
<dbReference type="InterPro" id="IPR002293">
    <property type="entry name" value="AA/rel_permease1"/>
</dbReference>
<reference evidence="6 7" key="1">
    <citation type="submission" date="2018-10" db="EMBL/GenBank/DDBJ databases">
        <authorList>
            <person name="Criscuolo A."/>
        </authorList>
    </citation>
    <scope>NUCLEOTIDE SEQUENCE [LARGE SCALE GENOMIC DNA]</scope>
    <source>
        <strain evidence="6">DnA1</strain>
    </source>
</reference>
<protein>
    <submittedName>
        <fullName evidence="6">Amino acid permease</fullName>
    </submittedName>
</protein>
<dbReference type="GO" id="GO:0022857">
    <property type="term" value="F:transmembrane transporter activity"/>
    <property type="evidence" value="ECO:0007669"/>
    <property type="project" value="InterPro"/>
</dbReference>
<keyword evidence="2 5" id="KW-0812">Transmembrane</keyword>
<feature type="transmembrane region" description="Helical" evidence="5">
    <location>
        <begin position="215"/>
        <end position="238"/>
    </location>
</feature>
<evidence type="ECO:0000313" key="7">
    <source>
        <dbReference type="Proteomes" id="UP000277294"/>
    </source>
</evidence>
<accession>A0A3P4BA46</accession>
<name>A0A3P4BA46_9BURK</name>
<dbReference type="PANTHER" id="PTHR47704:SF1">
    <property type="entry name" value="POTASSIUM TRANSPORTER KIMA"/>
    <property type="match status" value="1"/>
</dbReference>
<feature type="transmembrane region" description="Helical" evidence="5">
    <location>
        <begin position="61"/>
        <end position="81"/>
    </location>
</feature>
<dbReference type="InterPro" id="IPR053153">
    <property type="entry name" value="APC_K+_Transporter"/>
</dbReference>
<feature type="transmembrane region" description="Helical" evidence="5">
    <location>
        <begin position="259"/>
        <end position="281"/>
    </location>
</feature>
<feature type="transmembrane region" description="Helical" evidence="5">
    <location>
        <begin position="386"/>
        <end position="406"/>
    </location>
</feature>
<dbReference type="Gene3D" id="1.20.1740.10">
    <property type="entry name" value="Amino acid/polyamine transporter I"/>
    <property type="match status" value="1"/>
</dbReference>
<dbReference type="RefSeq" id="WP_124082043.1">
    <property type="nucleotide sequence ID" value="NZ_UWPJ01000040.1"/>
</dbReference>
<feature type="transmembrane region" description="Helical" evidence="5">
    <location>
        <begin position="101"/>
        <end position="124"/>
    </location>
</feature>
<organism evidence="6 7">
    <name type="scientific">Pigmentiphaga humi</name>
    <dbReference type="NCBI Taxonomy" id="2478468"/>
    <lineage>
        <taxon>Bacteria</taxon>
        <taxon>Pseudomonadati</taxon>
        <taxon>Pseudomonadota</taxon>
        <taxon>Betaproteobacteria</taxon>
        <taxon>Burkholderiales</taxon>
        <taxon>Alcaligenaceae</taxon>
        <taxon>Pigmentiphaga</taxon>
    </lineage>
</organism>
<evidence type="ECO:0000256" key="5">
    <source>
        <dbReference type="SAM" id="Phobius"/>
    </source>
</evidence>
<keyword evidence="7" id="KW-1185">Reference proteome</keyword>
<evidence type="ECO:0000256" key="4">
    <source>
        <dbReference type="ARBA" id="ARBA00023136"/>
    </source>
</evidence>
<dbReference type="AlphaFoldDB" id="A0A3P4BA46"/>
<dbReference type="Pfam" id="PF13520">
    <property type="entry name" value="AA_permease_2"/>
    <property type="match status" value="1"/>
</dbReference>
<evidence type="ECO:0000256" key="2">
    <source>
        <dbReference type="ARBA" id="ARBA00022692"/>
    </source>
</evidence>
<keyword evidence="3 5" id="KW-1133">Transmembrane helix</keyword>
<evidence type="ECO:0000256" key="3">
    <source>
        <dbReference type="ARBA" id="ARBA00022989"/>
    </source>
</evidence>
<feature type="transmembrane region" description="Helical" evidence="5">
    <location>
        <begin position="427"/>
        <end position="446"/>
    </location>
</feature>
<dbReference type="OrthoDB" id="9759676at2"/>
<feature type="transmembrane region" description="Helical" evidence="5">
    <location>
        <begin position="170"/>
        <end position="191"/>
    </location>
</feature>